<dbReference type="PANTHER" id="PTHR43547">
    <property type="entry name" value="TWO-COMPONENT HISTIDINE KINASE"/>
    <property type="match status" value="1"/>
</dbReference>
<dbReference type="InterPro" id="IPR015943">
    <property type="entry name" value="WD40/YVTN_repeat-like_dom_sf"/>
</dbReference>
<keyword evidence="1" id="KW-0597">Phosphoprotein</keyword>
<dbReference type="PANTHER" id="PTHR43547:SF2">
    <property type="entry name" value="HYBRID SIGNAL TRANSDUCTION HISTIDINE KINASE C"/>
    <property type="match status" value="1"/>
</dbReference>
<name>A0ABV6YU66_UNCC1</name>
<dbReference type="Proteomes" id="UP001594351">
    <property type="component" value="Unassembled WGS sequence"/>
</dbReference>
<dbReference type="EMBL" id="JBHPBY010000055">
    <property type="protein sequence ID" value="MFC1849720.1"/>
    <property type="molecule type" value="Genomic_DNA"/>
</dbReference>
<feature type="transmembrane region" description="Helical" evidence="3">
    <location>
        <begin position="780"/>
        <end position="797"/>
    </location>
</feature>
<dbReference type="Gene3D" id="2.60.40.10">
    <property type="entry name" value="Immunoglobulins"/>
    <property type="match status" value="1"/>
</dbReference>
<reference evidence="5 6" key="1">
    <citation type="submission" date="2024-09" db="EMBL/GenBank/DDBJ databases">
        <title>Laminarin stimulates single cell rates of sulfate reduction while oxygen inhibits transcriptomic activity in coastal marine sediment.</title>
        <authorList>
            <person name="Lindsay M."/>
            <person name="Orcutt B."/>
            <person name="Emerson D."/>
            <person name="Stepanauskas R."/>
            <person name="D'Angelo T."/>
        </authorList>
    </citation>
    <scope>NUCLEOTIDE SEQUENCE [LARGE SCALE GENOMIC DNA]</scope>
    <source>
        <strain evidence="5">SAG AM-311-K15</strain>
    </source>
</reference>
<dbReference type="Gene3D" id="2.130.10.10">
    <property type="entry name" value="YVTN repeat-like/Quinoprotein amine dehydrogenase"/>
    <property type="match status" value="5"/>
</dbReference>
<evidence type="ECO:0000313" key="5">
    <source>
        <dbReference type="EMBL" id="MFC1849720.1"/>
    </source>
</evidence>
<accession>A0ABV6YU66</accession>
<evidence type="ECO:0000259" key="4">
    <source>
        <dbReference type="SMART" id="SM00331"/>
    </source>
</evidence>
<keyword evidence="3" id="KW-1133">Transmembrane helix</keyword>
<comment type="caution">
    <text evidence="5">The sequence shown here is derived from an EMBL/GenBank/DDBJ whole genome shotgun (WGS) entry which is preliminary data.</text>
</comment>
<dbReference type="Pfam" id="PF07495">
    <property type="entry name" value="Y_Y_Y"/>
    <property type="match status" value="1"/>
</dbReference>
<keyword evidence="2" id="KW-0175">Coiled coil</keyword>
<evidence type="ECO:0000313" key="6">
    <source>
        <dbReference type="Proteomes" id="UP001594351"/>
    </source>
</evidence>
<dbReference type="Pfam" id="PF07228">
    <property type="entry name" value="SpoIIE"/>
    <property type="match status" value="1"/>
</dbReference>
<evidence type="ECO:0000256" key="1">
    <source>
        <dbReference type="ARBA" id="ARBA00022553"/>
    </source>
</evidence>
<dbReference type="SUPFAM" id="SSF63829">
    <property type="entry name" value="Calcium-dependent phosphotriesterase"/>
    <property type="match status" value="2"/>
</dbReference>
<dbReference type="InterPro" id="IPR011123">
    <property type="entry name" value="Y_Y_Y"/>
</dbReference>
<dbReference type="InterPro" id="IPR011110">
    <property type="entry name" value="Reg_prop"/>
</dbReference>
<dbReference type="SUPFAM" id="SSF81606">
    <property type="entry name" value="PP2C-like"/>
    <property type="match status" value="1"/>
</dbReference>
<proteinExistence type="predicted"/>
<evidence type="ECO:0000256" key="3">
    <source>
        <dbReference type="SAM" id="Phobius"/>
    </source>
</evidence>
<keyword evidence="3" id="KW-0812">Transmembrane</keyword>
<dbReference type="CDD" id="cd00146">
    <property type="entry name" value="PKD"/>
    <property type="match status" value="1"/>
</dbReference>
<organism evidence="5 6">
    <name type="scientific">candidate division CSSED10-310 bacterium</name>
    <dbReference type="NCBI Taxonomy" id="2855610"/>
    <lineage>
        <taxon>Bacteria</taxon>
        <taxon>Bacteria division CSSED10-310</taxon>
    </lineage>
</organism>
<dbReference type="SMART" id="SM00331">
    <property type="entry name" value="PP2C_SIG"/>
    <property type="match status" value="1"/>
</dbReference>
<sequence length="1112" mass="127542">MSHHTKYISLTRLLSIMNHTLSPIISLIIFTSLFLAPPDANALNPAKKLTQYMKSEWTIANGLPYNSILRVIQTSDGYMWFVIRGNLVRYDGLTFTVHKTPHAGETIFVCQQDRQHNLWLGTNKGLYRFEDGEFNKYKRIFDFETVNVTAIYEDHDRNLWVSAFETGYQCLFRIKDNDVTQFTNKNGFTNNLVSDIYEDSSHRLWFCTAGDGLYSLQQEKFSHYTTLHGLGSNVCATVREDKNGNIWIGTTGGLNCFKNDQFKLFTTRNGLACNAVKRLCMDNDHNMWIATDMGLSRFKKGTFINYTQRDGLISNQVEDIYEDREKNLWIGTVNGLNKFHDGKFTLYTMAEGLSQDVVNVVLKDSSNNLWIGTSSGLDSFQRGKMKHYTIRNGLLGNTILALHEDRKRTLWIGTSQGLTSFKNGQFNHYTKKQGLSSSVVTAIKEDKKANLWLGTQNGLNKFRNGLFTSYAMDRGMTFDRISCLYVDRDQHLWVGSWGLASRAHGTSGDLIRFKDGKFQTLSQLGIPADILSGIQVVFEDSERNLWIGTWESGLIKIRKTQVSHYSTRNGLIDDTIYAILEDNDKNLWLSSSKGIFRISINDFDLLDAGKRDILHTLHFGLKDGLKNPEGTSGGGFAARDKEGRVTELFFPTMRGLCTINPDQILTNTTPPTVHIEYMKVNDVVVQPQPELKLARHRNNVYFKFTALSFVYPQAVKFQYRLQGFDESWIGSPWDQRAVRYTNLSQGSYSFTVKACNNDGVWNQTAPISFTIRPALTETNYFFGLCAIAIILIGYSLYRIRVARLKQQERQLKKKVDEQTHKIKRINDNLRNSNLELLQAYEELEVKNDELQKRRLDIEDSLHYAEQLQQVILPHERELEPICQESFIISLPREIVGGDFYWFYPIPKSDNILVAVIDCTGHGVPGAFMTMIGHSILNDMAIERKLTEPARIMKNLHHSVRTILRQEAVTAKQYDSMEGCICLIEPRKNRIVFSGAKRSIYLSTNGEVKKYSGIRKSIGGRQREKERIFTSLEIPYTSGTILYMFTDGLIDQAGFDERKRRVKFGTPSFEQWLRNHYHLPLDEQENLLLESLKKFQSTEKQRDDITVVALKFK</sequence>
<feature type="domain" description="PPM-type phosphatase" evidence="4">
    <location>
        <begin position="883"/>
        <end position="1111"/>
    </location>
</feature>
<dbReference type="InterPro" id="IPR036457">
    <property type="entry name" value="PPM-type-like_dom_sf"/>
</dbReference>
<keyword evidence="6" id="KW-1185">Reference proteome</keyword>
<evidence type="ECO:0000256" key="2">
    <source>
        <dbReference type="SAM" id="Coils"/>
    </source>
</evidence>
<feature type="coiled-coil region" evidence="2">
    <location>
        <begin position="794"/>
        <end position="860"/>
    </location>
</feature>
<gene>
    <name evidence="5" type="ORF">ACFL27_05870</name>
</gene>
<protein>
    <submittedName>
        <fullName evidence="5">Two-component regulator propeller domain-containing protein</fullName>
    </submittedName>
</protein>
<keyword evidence="3" id="KW-0472">Membrane</keyword>
<dbReference type="InterPro" id="IPR013783">
    <property type="entry name" value="Ig-like_fold"/>
</dbReference>
<dbReference type="InterPro" id="IPR001932">
    <property type="entry name" value="PPM-type_phosphatase-like_dom"/>
</dbReference>
<dbReference type="Pfam" id="PF07494">
    <property type="entry name" value="Reg_prop"/>
    <property type="match status" value="8"/>
</dbReference>
<dbReference type="Gene3D" id="3.60.40.10">
    <property type="entry name" value="PPM-type phosphatase domain"/>
    <property type="match status" value="1"/>
</dbReference>